<name>A0A516PYF3_9ACTN</name>
<dbReference type="Gene3D" id="1.10.10.10">
    <property type="entry name" value="Winged helix-like DNA-binding domain superfamily/Winged helix DNA-binding domain"/>
    <property type="match status" value="1"/>
</dbReference>
<dbReference type="SUPFAM" id="SSF46785">
    <property type="entry name" value="Winged helix' DNA-binding domain"/>
    <property type="match status" value="1"/>
</dbReference>
<dbReference type="InterPro" id="IPR039422">
    <property type="entry name" value="MarR/SlyA-like"/>
</dbReference>
<evidence type="ECO:0000313" key="3">
    <source>
        <dbReference type="Proteomes" id="UP000319263"/>
    </source>
</evidence>
<dbReference type="PROSITE" id="PS50995">
    <property type="entry name" value="HTH_MARR_2"/>
    <property type="match status" value="1"/>
</dbReference>
<dbReference type="InterPro" id="IPR036390">
    <property type="entry name" value="WH_DNA-bd_sf"/>
</dbReference>
<evidence type="ECO:0000313" key="2">
    <source>
        <dbReference type="EMBL" id="QDP96200.1"/>
    </source>
</evidence>
<organism evidence="2 3">
    <name type="scientific">Microlunatus elymi</name>
    <dbReference type="NCBI Taxonomy" id="2596828"/>
    <lineage>
        <taxon>Bacteria</taxon>
        <taxon>Bacillati</taxon>
        <taxon>Actinomycetota</taxon>
        <taxon>Actinomycetes</taxon>
        <taxon>Propionibacteriales</taxon>
        <taxon>Propionibacteriaceae</taxon>
        <taxon>Microlunatus</taxon>
    </lineage>
</organism>
<dbReference type="InterPro" id="IPR036388">
    <property type="entry name" value="WH-like_DNA-bd_sf"/>
</dbReference>
<dbReference type="InterPro" id="IPR000835">
    <property type="entry name" value="HTH_MarR-typ"/>
</dbReference>
<protein>
    <submittedName>
        <fullName evidence="2">MarR family transcriptional regulator</fullName>
    </submittedName>
</protein>
<reference evidence="2 3" key="1">
    <citation type="submission" date="2019-07" db="EMBL/GenBank/DDBJ databases">
        <title>Microlunatus dokdonensis sp. nov. isolated from the rhizospheric soil of the wild plant Elymus tsukushiensis.</title>
        <authorList>
            <person name="Ghim S.-Y."/>
            <person name="Hwang Y.-J."/>
            <person name="Son J.-S."/>
            <person name="Shin J.-H."/>
        </authorList>
    </citation>
    <scope>NUCLEOTIDE SEQUENCE [LARGE SCALE GENOMIC DNA]</scope>
    <source>
        <strain evidence="2 3">KUDC0627</strain>
    </source>
</reference>
<accession>A0A516PYF3</accession>
<dbReference type="RefSeq" id="WP_143986166.1">
    <property type="nucleotide sequence ID" value="NZ_CP041692.1"/>
</dbReference>
<dbReference type="EMBL" id="CP041692">
    <property type="protein sequence ID" value="QDP96200.1"/>
    <property type="molecule type" value="Genomic_DNA"/>
</dbReference>
<dbReference type="AlphaFoldDB" id="A0A516PYF3"/>
<feature type="domain" description="HTH marR-type" evidence="1">
    <location>
        <begin position="14"/>
        <end position="140"/>
    </location>
</feature>
<dbReference type="PRINTS" id="PR00598">
    <property type="entry name" value="HTHMARR"/>
</dbReference>
<dbReference type="OrthoDB" id="3177763at2"/>
<keyword evidence="3" id="KW-1185">Reference proteome</keyword>
<dbReference type="Pfam" id="PF01047">
    <property type="entry name" value="MarR"/>
    <property type="match status" value="1"/>
</dbReference>
<dbReference type="GO" id="GO:0003700">
    <property type="term" value="F:DNA-binding transcription factor activity"/>
    <property type="evidence" value="ECO:0007669"/>
    <property type="project" value="InterPro"/>
</dbReference>
<dbReference type="SMART" id="SM00347">
    <property type="entry name" value="HTH_MARR"/>
    <property type="match status" value="1"/>
</dbReference>
<dbReference type="KEGG" id="mik:FOE78_10045"/>
<gene>
    <name evidence="2" type="ORF">FOE78_10045</name>
</gene>
<sequence>MSSAEMPAASPRPEDDLLAAVDATLWLARNIERTRAPLTTSQFRILRRAAAGGERAARLAERLAVRKPTLTAIADGLVAAGLLTREADSADRRVIRLELTPAGRAALAETERIYAERFTELLDDSAEPDRLLALMAELEDHRVTRLNAPQPATVAGSEGAR</sequence>
<dbReference type="Proteomes" id="UP000319263">
    <property type="component" value="Chromosome"/>
</dbReference>
<proteinExistence type="predicted"/>
<dbReference type="PANTHER" id="PTHR33164">
    <property type="entry name" value="TRANSCRIPTIONAL REGULATOR, MARR FAMILY"/>
    <property type="match status" value="1"/>
</dbReference>
<dbReference type="PANTHER" id="PTHR33164:SF103">
    <property type="entry name" value="REGULATORY PROTEIN MARR"/>
    <property type="match status" value="1"/>
</dbReference>
<evidence type="ECO:0000259" key="1">
    <source>
        <dbReference type="PROSITE" id="PS50995"/>
    </source>
</evidence>
<dbReference type="GO" id="GO:0006950">
    <property type="term" value="P:response to stress"/>
    <property type="evidence" value="ECO:0007669"/>
    <property type="project" value="TreeGrafter"/>
</dbReference>